<evidence type="ECO:0000313" key="1">
    <source>
        <dbReference type="EMBL" id="MBC8610048.1"/>
    </source>
</evidence>
<dbReference type="AlphaFoldDB" id="A0A8J6TTR1"/>
<evidence type="ECO:0008006" key="3">
    <source>
        <dbReference type="Google" id="ProtNLM"/>
    </source>
</evidence>
<keyword evidence="2" id="KW-1185">Reference proteome</keyword>
<gene>
    <name evidence="1" type="ORF">H8702_02785</name>
</gene>
<organism evidence="1 2">
    <name type="scientific">Massiliimalia timonensis</name>
    <dbReference type="NCBI Taxonomy" id="1987501"/>
    <lineage>
        <taxon>Bacteria</taxon>
        <taxon>Bacillati</taxon>
        <taxon>Bacillota</taxon>
        <taxon>Clostridia</taxon>
        <taxon>Eubacteriales</taxon>
        <taxon>Oscillospiraceae</taxon>
        <taxon>Massiliimalia</taxon>
    </lineage>
</organism>
<evidence type="ECO:0000313" key="2">
    <source>
        <dbReference type="Proteomes" id="UP000632659"/>
    </source>
</evidence>
<accession>A0A8J6TTR1</accession>
<dbReference type="OrthoDB" id="1848921at2"/>
<comment type="caution">
    <text evidence="1">The sequence shown here is derived from an EMBL/GenBank/DDBJ whole genome shotgun (WGS) entry which is preliminary data.</text>
</comment>
<protein>
    <recommendedName>
        <fullName evidence="3">Phage tail tube protein</fullName>
    </recommendedName>
</protein>
<dbReference type="RefSeq" id="WP_093988464.1">
    <property type="nucleotide sequence ID" value="NZ_FYDD01000003.1"/>
</dbReference>
<reference evidence="1" key="1">
    <citation type="submission" date="2020-08" db="EMBL/GenBank/DDBJ databases">
        <title>Genome public.</title>
        <authorList>
            <person name="Liu C."/>
            <person name="Sun Q."/>
        </authorList>
    </citation>
    <scope>NUCLEOTIDE SEQUENCE</scope>
    <source>
        <strain evidence="1">NSJ-15</strain>
    </source>
</reference>
<proteinExistence type="predicted"/>
<sequence length="125" mass="13526">MTGVTIPTSKDITIEIDGKKLAVVQSCTVKTVRETRSIEAFGSENPVATVGGKLTHTLELKKIVPVKGLNDLDFYGLSDFTIVIAKPDTRIVYSGCEWSSIGETLGLNSPCIETMQAVARKRLVL</sequence>
<dbReference type="Proteomes" id="UP000632659">
    <property type="component" value="Unassembled WGS sequence"/>
</dbReference>
<dbReference type="EMBL" id="JACRTL010000001">
    <property type="protein sequence ID" value="MBC8610048.1"/>
    <property type="molecule type" value="Genomic_DNA"/>
</dbReference>
<name>A0A8J6TTR1_9FIRM</name>